<dbReference type="Proteomes" id="UP000294581">
    <property type="component" value="Unassembled WGS sequence"/>
</dbReference>
<keyword evidence="1" id="KW-0732">Signal</keyword>
<dbReference type="RefSeq" id="WP_134158221.1">
    <property type="nucleotide sequence ID" value="NZ_SORF01000001.1"/>
</dbReference>
<feature type="compositionally biased region" description="Low complexity" evidence="2">
    <location>
        <begin position="401"/>
        <end position="418"/>
    </location>
</feature>
<dbReference type="OrthoDB" id="2374334at2"/>
<dbReference type="InterPro" id="IPR003343">
    <property type="entry name" value="Big_2"/>
</dbReference>
<dbReference type="Gene3D" id="2.60.40.1080">
    <property type="match status" value="1"/>
</dbReference>
<reference evidence="4 5" key="1">
    <citation type="submission" date="2019-03" db="EMBL/GenBank/DDBJ databases">
        <title>Genomic Encyclopedia of Type Strains, Phase IV (KMG-IV): sequencing the most valuable type-strain genomes for metagenomic binning, comparative biology and taxonomic classification.</title>
        <authorList>
            <person name="Goeker M."/>
        </authorList>
    </citation>
    <scope>NUCLEOTIDE SEQUENCE [LARGE SCALE GENOMIC DNA]</scope>
    <source>
        <strain evidence="4 5">DSM 17974</strain>
    </source>
</reference>
<dbReference type="Pfam" id="PF02368">
    <property type="entry name" value="Big_2"/>
    <property type="match status" value="1"/>
</dbReference>
<evidence type="ECO:0000256" key="2">
    <source>
        <dbReference type="SAM" id="MobiDB-lite"/>
    </source>
</evidence>
<keyword evidence="4" id="KW-0966">Cell projection</keyword>
<organism evidence="4 5">
    <name type="scientific">Alicyclobacillus sacchari</name>
    <dbReference type="NCBI Taxonomy" id="392010"/>
    <lineage>
        <taxon>Bacteria</taxon>
        <taxon>Bacillati</taxon>
        <taxon>Bacillota</taxon>
        <taxon>Bacilli</taxon>
        <taxon>Bacillales</taxon>
        <taxon>Alicyclobacillaceae</taxon>
        <taxon>Alicyclobacillus</taxon>
    </lineage>
</organism>
<accession>A0A4R8LU32</accession>
<evidence type="ECO:0000256" key="1">
    <source>
        <dbReference type="ARBA" id="ARBA00022729"/>
    </source>
</evidence>
<proteinExistence type="predicted"/>
<keyword evidence="5" id="KW-1185">Reference proteome</keyword>
<keyword evidence="4" id="KW-0969">Cilium</keyword>
<dbReference type="Gene3D" id="2.60.40.1220">
    <property type="match status" value="1"/>
</dbReference>
<feature type="region of interest" description="Disordered" evidence="2">
    <location>
        <begin position="395"/>
        <end position="420"/>
    </location>
</feature>
<dbReference type="SUPFAM" id="SSF49373">
    <property type="entry name" value="Invasin/intimin cell-adhesion fragments"/>
    <property type="match status" value="1"/>
</dbReference>
<gene>
    <name evidence="4" type="ORF">C7445_101264</name>
</gene>
<feature type="region of interest" description="Disordered" evidence="2">
    <location>
        <begin position="436"/>
        <end position="457"/>
    </location>
</feature>
<sequence>MVKRVLAGLAATSVVLGTGVPMAMAMTLPSWFQATVSVGGQTLSQPETFALNNQTYLPVFYVDNAFAKLGYKANWNGAKHVWDLELPSNLASEAASAKWSGSGSTSISINGQVVGKTATTVEADPATNSNTTYVPVSVLQSLINAISAGSWNANQRTLDINTPNSITAVDAYNGQIVVQFANSFTVAPSGSEISITGSDGSTVTPTAQQLSSDGKTVTYTIPEITPPNPVPHYSVSYMGGKAVLGYEPVVAVNDGTPGVTSGALQVGKTLTVSGVSDQCKPMPSLTFTSDNTSVATVASDGTVTAVAPGVAHIQATDGQGFQAKVPFTVYVQGSSDPTIQSVTESSNNLVVTFDQAFTAAPAADEFIVTETDGSTPTPVVVSGVSLSSDGKTVTLSLPAPSSSGSSSSSSSSGSSSSSAAPQYSVSFLDHTAVSTSAAANGSSSSDSTSSNASNSSN</sequence>
<keyword evidence="4" id="KW-0282">Flagellum</keyword>
<dbReference type="EMBL" id="SORF01000001">
    <property type="protein sequence ID" value="TDY51263.1"/>
    <property type="molecule type" value="Genomic_DNA"/>
</dbReference>
<protein>
    <submittedName>
        <fullName evidence="4">Flagellar associated repeat protein</fullName>
    </submittedName>
</protein>
<evidence type="ECO:0000313" key="4">
    <source>
        <dbReference type="EMBL" id="TDY51263.1"/>
    </source>
</evidence>
<dbReference type="InterPro" id="IPR014755">
    <property type="entry name" value="Cu-Rt/internalin_Ig-like"/>
</dbReference>
<evidence type="ECO:0000259" key="3">
    <source>
        <dbReference type="Pfam" id="PF02368"/>
    </source>
</evidence>
<dbReference type="InterPro" id="IPR008964">
    <property type="entry name" value="Invasin/intimin_cell_adhesion"/>
</dbReference>
<feature type="domain" description="BIG2" evidence="3">
    <location>
        <begin position="264"/>
        <end position="324"/>
    </location>
</feature>
<dbReference type="AlphaFoldDB" id="A0A4R8LU32"/>
<comment type="caution">
    <text evidence="4">The sequence shown here is derived from an EMBL/GenBank/DDBJ whole genome shotgun (WGS) entry which is preliminary data.</text>
</comment>
<evidence type="ECO:0000313" key="5">
    <source>
        <dbReference type="Proteomes" id="UP000294581"/>
    </source>
</evidence>
<name>A0A4R8LU32_9BACL</name>